<dbReference type="GO" id="GO:0006438">
    <property type="term" value="P:valyl-tRNA aminoacylation"/>
    <property type="evidence" value="ECO:0007669"/>
    <property type="project" value="InterPro"/>
</dbReference>
<name>A0A3R9TJA2_ACIBA</name>
<evidence type="ECO:0000256" key="4">
    <source>
        <dbReference type="ARBA" id="ARBA00022840"/>
    </source>
</evidence>
<dbReference type="PANTHER" id="PTHR11946:SF93">
    <property type="entry name" value="VALINE--TRNA LIGASE, CHLOROPLASTIC_MITOCHONDRIAL 2"/>
    <property type="match status" value="1"/>
</dbReference>
<dbReference type="GO" id="GO:0004832">
    <property type="term" value="F:valine-tRNA ligase activity"/>
    <property type="evidence" value="ECO:0007669"/>
    <property type="project" value="UniProtKB-EC"/>
</dbReference>
<accession>A0A3R9TJA2</accession>
<evidence type="ECO:0000256" key="5">
    <source>
        <dbReference type="ARBA" id="ARBA00022917"/>
    </source>
</evidence>
<dbReference type="InterPro" id="IPR037118">
    <property type="entry name" value="Val-tRNA_synth_C_sf"/>
</dbReference>
<evidence type="ECO:0000256" key="1">
    <source>
        <dbReference type="ARBA" id="ARBA00013169"/>
    </source>
</evidence>
<keyword evidence="4" id="KW-0067">ATP-binding</keyword>
<dbReference type="EC" id="6.1.1.9" evidence="1"/>
<evidence type="ECO:0000256" key="9">
    <source>
        <dbReference type="ARBA" id="ARBA00029936"/>
    </source>
</evidence>
<reference evidence="14 15" key="1">
    <citation type="submission" date="2018-10" db="EMBL/GenBank/DDBJ databases">
        <title>GWAS and RNA-Seq identify cryptic mechanisms of antimicrobial resistance in Acinetobacter baumannii.</title>
        <authorList>
            <person name="Sahl J.W."/>
        </authorList>
    </citation>
    <scope>NUCLEOTIDE SEQUENCE [LARGE SCALE GENOMIC DNA]</scope>
    <source>
        <strain evidence="14 15">TG28175</strain>
    </source>
</reference>
<protein>
    <recommendedName>
        <fullName evidence="8">Valine--tRNA ligase</fullName>
        <ecNumber evidence="1">6.1.1.9</ecNumber>
    </recommendedName>
    <alternativeName>
        <fullName evidence="9">Valyl-tRNA synthetase</fullName>
    </alternativeName>
</protein>
<dbReference type="PANTHER" id="PTHR11946">
    <property type="entry name" value="VALYL-TRNA SYNTHETASES"/>
    <property type="match status" value="1"/>
</dbReference>
<feature type="non-terminal residue" evidence="14">
    <location>
        <position position="1"/>
    </location>
</feature>
<evidence type="ECO:0000256" key="3">
    <source>
        <dbReference type="ARBA" id="ARBA00022741"/>
    </source>
</evidence>
<proteinExistence type="inferred from homology"/>
<sequence length="166" mass="18180">QAKINEQAEADMQWLQGLIGAVRNIRGEMGLGNARLLPVLLQNTSDAEREQIIRIEALFKALAKVESIEFLNQDQEPPLSCSSVVSHASVFVPMKGLIDPKAELARLQKDLDKIQKQHDQIANKLANEGFVSKAPAAVVEGEKAKLAEFAAQLEKVKANMEQIAAL</sequence>
<feature type="coiled-coil region" evidence="12">
    <location>
        <begin position="104"/>
        <end position="166"/>
    </location>
</feature>
<dbReference type="InterPro" id="IPR019499">
    <property type="entry name" value="Val-tRNA_synth_tRNA-bd"/>
</dbReference>
<keyword evidence="7" id="KW-0030">Aminoacyl-tRNA synthetase</keyword>
<dbReference type="Pfam" id="PF10458">
    <property type="entry name" value="Val_tRNA-synt_C"/>
    <property type="match status" value="1"/>
</dbReference>
<comment type="catalytic activity">
    <reaction evidence="10">
        <text>tRNA(Val) + L-valine + ATP = L-valyl-tRNA(Val) + AMP + diphosphate</text>
        <dbReference type="Rhea" id="RHEA:10704"/>
        <dbReference type="Rhea" id="RHEA-COMP:9672"/>
        <dbReference type="Rhea" id="RHEA-COMP:9708"/>
        <dbReference type="ChEBI" id="CHEBI:30616"/>
        <dbReference type="ChEBI" id="CHEBI:33019"/>
        <dbReference type="ChEBI" id="CHEBI:57762"/>
        <dbReference type="ChEBI" id="CHEBI:78442"/>
        <dbReference type="ChEBI" id="CHEBI:78537"/>
        <dbReference type="ChEBI" id="CHEBI:456215"/>
        <dbReference type="EC" id="6.1.1.9"/>
    </reaction>
</comment>
<gene>
    <name evidence="14" type="ORF">EA686_18190</name>
</gene>
<evidence type="ECO:0000256" key="7">
    <source>
        <dbReference type="ARBA" id="ARBA00023146"/>
    </source>
</evidence>
<keyword evidence="5" id="KW-0648">Protein biosynthesis</keyword>
<evidence type="ECO:0000313" key="15">
    <source>
        <dbReference type="Proteomes" id="UP000280073"/>
    </source>
</evidence>
<evidence type="ECO:0000256" key="8">
    <source>
        <dbReference type="ARBA" id="ARBA00024407"/>
    </source>
</evidence>
<dbReference type="InterPro" id="IPR009080">
    <property type="entry name" value="tRNAsynth_Ia_anticodon-bd"/>
</dbReference>
<evidence type="ECO:0000256" key="10">
    <source>
        <dbReference type="ARBA" id="ARBA00047552"/>
    </source>
</evidence>
<keyword evidence="6 12" id="KW-0175">Coiled coil</keyword>
<evidence type="ECO:0000313" key="14">
    <source>
        <dbReference type="EMBL" id="RSR48692.1"/>
    </source>
</evidence>
<dbReference type="SUPFAM" id="SSF46589">
    <property type="entry name" value="tRNA-binding arm"/>
    <property type="match status" value="1"/>
</dbReference>
<evidence type="ECO:0000256" key="11">
    <source>
        <dbReference type="ARBA" id="ARBA00060830"/>
    </source>
</evidence>
<dbReference type="Gene3D" id="1.10.287.380">
    <property type="entry name" value="Valyl-tRNA synthetase, C-terminal domain"/>
    <property type="match status" value="1"/>
</dbReference>
<dbReference type="FunFam" id="1.10.287.380:FF:000001">
    <property type="entry name" value="Valine--tRNA ligase"/>
    <property type="match status" value="1"/>
</dbReference>
<dbReference type="AlphaFoldDB" id="A0A3R9TJA2"/>
<keyword evidence="3" id="KW-0547">Nucleotide-binding</keyword>
<evidence type="ECO:0000256" key="12">
    <source>
        <dbReference type="SAM" id="Coils"/>
    </source>
</evidence>
<evidence type="ECO:0000259" key="13">
    <source>
        <dbReference type="Pfam" id="PF10458"/>
    </source>
</evidence>
<keyword evidence="2 14" id="KW-0436">Ligase</keyword>
<dbReference type="InterPro" id="IPR010978">
    <property type="entry name" value="tRNA-bd_arm"/>
</dbReference>
<comment type="similarity">
    <text evidence="11">Belongs to the class-I aminoacyl-tRNA synthetase family. ValS type 1 subfamily.</text>
</comment>
<dbReference type="GO" id="GO:0005524">
    <property type="term" value="F:ATP binding"/>
    <property type="evidence" value="ECO:0007669"/>
    <property type="project" value="UniProtKB-KW"/>
</dbReference>
<dbReference type="InterPro" id="IPR002303">
    <property type="entry name" value="Valyl-tRNA_ligase"/>
</dbReference>
<dbReference type="GO" id="GO:0005829">
    <property type="term" value="C:cytosol"/>
    <property type="evidence" value="ECO:0007669"/>
    <property type="project" value="TreeGrafter"/>
</dbReference>
<feature type="domain" description="Valyl-tRNA synthetase tRNA-binding arm" evidence="13">
    <location>
        <begin position="102"/>
        <end position="163"/>
    </location>
</feature>
<evidence type="ECO:0000256" key="2">
    <source>
        <dbReference type="ARBA" id="ARBA00022598"/>
    </source>
</evidence>
<organism evidence="14 15">
    <name type="scientific">Acinetobacter baumannii</name>
    <dbReference type="NCBI Taxonomy" id="470"/>
    <lineage>
        <taxon>Bacteria</taxon>
        <taxon>Pseudomonadati</taxon>
        <taxon>Pseudomonadota</taxon>
        <taxon>Gammaproteobacteria</taxon>
        <taxon>Moraxellales</taxon>
        <taxon>Moraxellaceae</taxon>
        <taxon>Acinetobacter</taxon>
        <taxon>Acinetobacter calcoaceticus/baumannii complex</taxon>
    </lineage>
</organism>
<evidence type="ECO:0000256" key="6">
    <source>
        <dbReference type="ARBA" id="ARBA00023054"/>
    </source>
</evidence>
<dbReference type="SUPFAM" id="SSF47323">
    <property type="entry name" value="Anticodon-binding domain of a subclass of class I aminoacyl-tRNA synthetases"/>
    <property type="match status" value="1"/>
</dbReference>
<dbReference type="EMBL" id="RFDI01001125">
    <property type="protein sequence ID" value="RSR48692.1"/>
    <property type="molecule type" value="Genomic_DNA"/>
</dbReference>
<dbReference type="Proteomes" id="UP000280073">
    <property type="component" value="Unassembled WGS sequence"/>
</dbReference>
<comment type="caution">
    <text evidence="14">The sequence shown here is derived from an EMBL/GenBank/DDBJ whole genome shotgun (WGS) entry which is preliminary data.</text>
</comment>